<feature type="compositionally biased region" description="Low complexity" evidence="10">
    <location>
        <begin position="462"/>
        <end position="473"/>
    </location>
</feature>
<feature type="domain" description="CCHC-type" evidence="11">
    <location>
        <begin position="403"/>
        <end position="418"/>
    </location>
</feature>
<dbReference type="Pfam" id="PF00098">
    <property type="entry name" value="zf-CCHC"/>
    <property type="match status" value="2"/>
</dbReference>
<keyword evidence="4 9" id="KW-0863">Zinc-finger</keyword>
<evidence type="ECO:0000256" key="6">
    <source>
        <dbReference type="ARBA" id="ARBA00023242"/>
    </source>
</evidence>
<evidence type="ECO:0000256" key="9">
    <source>
        <dbReference type="PROSITE-ProRule" id="PRU00047"/>
    </source>
</evidence>
<evidence type="ECO:0000256" key="2">
    <source>
        <dbReference type="ARBA" id="ARBA00022723"/>
    </source>
</evidence>
<reference evidence="12" key="3">
    <citation type="submission" date="2025-08" db="UniProtKB">
        <authorList>
            <consortium name="Ensembl"/>
        </authorList>
    </citation>
    <scope>IDENTIFICATION</scope>
    <source>
        <strain evidence="12">HSOK</strain>
    </source>
</reference>
<protein>
    <recommendedName>
        <fullName evidence="7">Zinc finger CCHC domain-containing protein 7</fullName>
    </recommendedName>
    <alternativeName>
        <fullName evidence="8">TRAMP-like complex RNA-binding factor ZCCHC7</fullName>
    </alternativeName>
</protein>
<dbReference type="GO" id="GO:0008270">
    <property type="term" value="F:zinc ion binding"/>
    <property type="evidence" value="ECO:0007669"/>
    <property type="project" value="UniProtKB-KW"/>
</dbReference>
<dbReference type="SMART" id="SM00343">
    <property type="entry name" value="ZnF_C2HC"/>
    <property type="match status" value="5"/>
</dbReference>
<dbReference type="PROSITE" id="PS50158">
    <property type="entry name" value="ZF_CCHC"/>
    <property type="match status" value="4"/>
</dbReference>
<evidence type="ECO:0000256" key="3">
    <source>
        <dbReference type="ARBA" id="ARBA00022737"/>
    </source>
</evidence>
<dbReference type="AlphaFoldDB" id="A0A3P9IUU5"/>
<feature type="compositionally biased region" description="Acidic residues" evidence="10">
    <location>
        <begin position="82"/>
        <end position="92"/>
    </location>
</feature>
<dbReference type="PANTHER" id="PTHR46543:SF1">
    <property type="entry name" value="ZINC FINGER CCHC DOMAIN-CONTAINING PROTEIN 7"/>
    <property type="match status" value="1"/>
</dbReference>
<reference evidence="12" key="4">
    <citation type="submission" date="2025-09" db="UniProtKB">
        <authorList>
            <consortium name="Ensembl"/>
        </authorList>
    </citation>
    <scope>IDENTIFICATION</scope>
    <source>
        <strain evidence="12">HSOK</strain>
    </source>
</reference>
<keyword evidence="5" id="KW-0862">Zinc</keyword>
<accession>A0A3P9IUU5</accession>
<feature type="domain" description="CCHC-type" evidence="11">
    <location>
        <begin position="296"/>
        <end position="311"/>
    </location>
</feature>
<feature type="region of interest" description="Disordered" evidence="10">
    <location>
        <begin position="452"/>
        <end position="649"/>
    </location>
</feature>
<dbReference type="GO" id="GO:0003676">
    <property type="term" value="F:nucleic acid binding"/>
    <property type="evidence" value="ECO:0007669"/>
    <property type="project" value="InterPro"/>
</dbReference>
<keyword evidence="6" id="KW-0539">Nucleus</keyword>
<feature type="compositionally biased region" description="Low complexity" evidence="10">
    <location>
        <begin position="203"/>
        <end position="214"/>
    </location>
</feature>
<keyword evidence="2" id="KW-0479">Metal-binding</keyword>
<feature type="region of interest" description="Disordered" evidence="10">
    <location>
        <begin position="164"/>
        <end position="221"/>
    </location>
</feature>
<evidence type="ECO:0000256" key="10">
    <source>
        <dbReference type="SAM" id="MobiDB-lite"/>
    </source>
</evidence>
<dbReference type="InterPro" id="IPR036875">
    <property type="entry name" value="Znf_CCHC_sf"/>
</dbReference>
<feature type="region of interest" description="Disordered" evidence="10">
    <location>
        <begin position="75"/>
        <end position="135"/>
    </location>
</feature>
<evidence type="ECO:0000259" key="11">
    <source>
        <dbReference type="PROSITE" id="PS50158"/>
    </source>
</evidence>
<organism evidence="12 13">
    <name type="scientific">Oryzias latipes</name>
    <name type="common">Japanese rice fish</name>
    <name type="synonym">Japanese killifish</name>
    <dbReference type="NCBI Taxonomy" id="8090"/>
    <lineage>
        <taxon>Eukaryota</taxon>
        <taxon>Metazoa</taxon>
        <taxon>Chordata</taxon>
        <taxon>Craniata</taxon>
        <taxon>Vertebrata</taxon>
        <taxon>Euteleostomi</taxon>
        <taxon>Actinopterygii</taxon>
        <taxon>Neopterygii</taxon>
        <taxon>Teleostei</taxon>
        <taxon>Neoteleostei</taxon>
        <taxon>Acanthomorphata</taxon>
        <taxon>Ovalentaria</taxon>
        <taxon>Atherinomorphae</taxon>
        <taxon>Beloniformes</taxon>
        <taxon>Adrianichthyidae</taxon>
        <taxon>Oryziinae</taxon>
        <taxon>Oryzias</taxon>
    </lineage>
</organism>
<feature type="domain" description="CCHC-type" evidence="11">
    <location>
        <begin position="336"/>
        <end position="351"/>
    </location>
</feature>
<comment type="subcellular location">
    <subcellularLocation>
        <location evidence="1">Nucleus</location>
    </subcellularLocation>
</comment>
<feature type="compositionally biased region" description="Basic residues" evidence="10">
    <location>
        <begin position="571"/>
        <end position="582"/>
    </location>
</feature>
<dbReference type="Ensembl" id="ENSORLT00015009438.1">
    <property type="protein sequence ID" value="ENSORLP00015023855.1"/>
    <property type="gene ID" value="ENSORLG00015004084.1"/>
</dbReference>
<proteinExistence type="predicted"/>
<feature type="compositionally biased region" description="Basic and acidic residues" evidence="10">
    <location>
        <begin position="556"/>
        <end position="570"/>
    </location>
</feature>
<dbReference type="Gene3D" id="4.10.60.10">
    <property type="entry name" value="Zinc finger, CCHC-type"/>
    <property type="match status" value="2"/>
</dbReference>
<dbReference type="Proteomes" id="UP000265200">
    <property type="component" value="Chromosome 1"/>
</dbReference>
<dbReference type="PANTHER" id="PTHR46543">
    <property type="entry name" value="ZINC FINGER CCHC DOMAIN-CONTAINING PROTEIN 7"/>
    <property type="match status" value="1"/>
</dbReference>
<evidence type="ECO:0000313" key="13">
    <source>
        <dbReference type="Proteomes" id="UP000265200"/>
    </source>
</evidence>
<sequence>MEVCFCSSHPRSNRCAGEACLCVYSPSAGFGEMFSAQQNWEELEDELYRDDGEDSEGSECNSELEFHLYSQLHYSSNPGEMADLDDAEEEEEHERKRDADTKPSSPACDTLQLHLKKKNTEKPKKRKTQPQGSKLSSSFFEEVIVIDSGPDVITISDDSAEDFDGVCSSKGGALPKQQTSTPAQQQTKTRSRSPAVPVAVLCSSSESETTSDSSDSSDSEDLENWMILGQGKRDEDQSISLHLEGASDSSTDVDEDGSWLVSEKDKEAQIYNKEKSSRTTRQFLPNRYYTGKNIHCKNCNKTGHLSKNCPEPKKLVPCFLCGAPGHLVIECPNKHCNNCGHPGHLFNSCSEKPYWYKQCHRCSMKGHFLDACPEIWRQYHFTTENGPPVKRQAEDMSRSPAYCYNCSKKGHLGYACTKQRMFKGVYPTIPFVNHYDTLKEINRRQHRIKLKTQEMRKNSSFPKPSQSPSTLTPPKKKPKINTQTNNTSYRTPKPIHKSTPNHIFFKDEELRDETPTTKKFRDGGGSAKQWKPKRPVPTSRNPLPPAKPVLDEEDDFPRGGRPKKDAEERRKMKRKNKMKRIHSSLTEGHQGKRRDRPRWTVGENRWKPPSTKPKAEQKKNGKKFAQKKLNTQYPTDEDLFSIKQRKRSR</sequence>
<reference evidence="12 13" key="2">
    <citation type="submission" date="2017-04" db="EMBL/GenBank/DDBJ databases">
        <title>CpG methylation of centromeres and impact of large insertions on vertebrate speciation.</title>
        <authorList>
            <person name="Ichikawa K."/>
            <person name="Yoshimura J."/>
            <person name="Morishita S."/>
        </authorList>
    </citation>
    <scope>NUCLEOTIDE SEQUENCE</scope>
    <source>
        <strain evidence="12 13">HSOK</strain>
    </source>
</reference>
<dbReference type="InterPro" id="IPR001878">
    <property type="entry name" value="Znf_CCHC"/>
</dbReference>
<dbReference type="InterPro" id="IPR051644">
    <property type="entry name" value="TRAMP_AT-DNA-binding"/>
</dbReference>
<dbReference type="SUPFAM" id="SSF57756">
    <property type="entry name" value="Retrovirus zinc finger-like domains"/>
    <property type="match status" value="2"/>
</dbReference>
<name>A0A3P9IUU5_ORYLA</name>
<feature type="domain" description="CCHC-type" evidence="11">
    <location>
        <begin position="318"/>
        <end position="333"/>
    </location>
</feature>
<reference key="1">
    <citation type="journal article" date="2007" name="Nature">
        <title>The medaka draft genome and insights into vertebrate genome evolution.</title>
        <authorList>
            <person name="Kasahara M."/>
            <person name="Naruse K."/>
            <person name="Sasaki S."/>
            <person name="Nakatani Y."/>
            <person name="Qu W."/>
            <person name="Ahsan B."/>
            <person name="Yamada T."/>
            <person name="Nagayasu Y."/>
            <person name="Doi K."/>
            <person name="Kasai Y."/>
            <person name="Jindo T."/>
            <person name="Kobayashi D."/>
            <person name="Shimada A."/>
            <person name="Toyoda A."/>
            <person name="Kuroki Y."/>
            <person name="Fujiyama A."/>
            <person name="Sasaki T."/>
            <person name="Shimizu A."/>
            <person name="Asakawa S."/>
            <person name="Shimizu N."/>
            <person name="Hashimoto S."/>
            <person name="Yang J."/>
            <person name="Lee Y."/>
            <person name="Matsushima K."/>
            <person name="Sugano S."/>
            <person name="Sakaizumi M."/>
            <person name="Narita T."/>
            <person name="Ohishi K."/>
            <person name="Haga S."/>
            <person name="Ohta F."/>
            <person name="Nomoto H."/>
            <person name="Nogata K."/>
            <person name="Morishita T."/>
            <person name="Endo T."/>
            <person name="Shin-I T."/>
            <person name="Takeda H."/>
            <person name="Morishita S."/>
            <person name="Kohara Y."/>
        </authorList>
    </citation>
    <scope>NUCLEOTIDE SEQUENCE [LARGE SCALE GENOMIC DNA]</scope>
    <source>
        <strain>Hd-rR</strain>
    </source>
</reference>
<feature type="compositionally biased region" description="Basic residues" evidence="10">
    <location>
        <begin position="114"/>
        <end position="128"/>
    </location>
</feature>
<evidence type="ECO:0000313" key="12">
    <source>
        <dbReference type="Ensembl" id="ENSORLP00015023855.1"/>
    </source>
</evidence>
<evidence type="ECO:0000256" key="5">
    <source>
        <dbReference type="ARBA" id="ARBA00022833"/>
    </source>
</evidence>
<evidence type="ECO:0000256" key="4">
    <source>
        <dbReference type="ARBA" id="ARBA00022771"/>
    </source>
</evidence>
<evidence type="ECO:0000256" key="1">
    <source>
        <dbReference type="ARBA" id="ARBA00004123"/>
    </source>
</evidence>
<feature type="compositionally biased region" description="Basic and acidic residues" evidence="10">
    <location>
        <begin position="504"/>
        <end position="522"/>
    </location>
</feature>
<feature type="compositionally biased region" description="Polar residues" evidence="10">
    <location>
        <begin position="176"/>
        <end position="188"/>
    </location>
</feature>
<evidence type="ECO:0000256" key="8">
    <source>
        <dbReference type="ARBA" id="ARBA00043023"/>
    </source>
</evidence>
<evidence type="ECO:0000256" key="7">
    <source>
        <dbReference type="ARBA" id="ARBA00041190"/>
    </source>
</evidence>
<dbReference type="GO" id="GO:0005634">
    <property type="term" value="C:nucleus"/>
    <property type="evidence" value="ECO:0007669"/>
    <property type="project" value="UniProtKB-SubCell"/>
</dbReference>
<keyword evidence="3" id="KW-0677">Repeat</keyword>